<keyword evidence="4" id="KW-1185">Reference proteome</keyword>
<dbReference type="Proteomes" id="UP001152797">
    <property type="component" value="Unassembled WGS sequence"/>
</dbReference>
<dbReference type="EMBL" id="CAMXCT010004495">
    <property type="protein sequence ID" value="CAI4009322.1"/>
    <property type="molecule type" value="Genomic_DNA"/>
</dbReference>
<reference evidence="2" key="1">
    <citation type="submission" date="2022-10" db="EMBL/GenBank/DDBJ databases">
        <authorList>
            <person name="Chen Y."/>
            <person name="Dougan E. K."/>
            <person name="Chan C."/>
            <person name="Rhodes N."/>
            <person name="Thang M."/>
        </authorList>
    </citation>
    <scope>NUCLEOTIDE SEQUENCE</scope>
</reference>
<feature type="region of interest" description="Disordered" evidence="1">
    <location>
        <begin position="42"/>
        <end position="67"/>
    </location>
</feature>
<proteinExistence type="predicted"/>
<evidence type="ECO:0000313" key="3">
    <source>
        <dbReference type="EMBL" id="CAL1162697.1"/>
    </source>
</evidence>
<name>A0A9P1DGE1_9DINO</name>
<feature type="non-terminal residue" evidence="2">
    <location>
        <position position="94"/>
    </location>
</feature>
<protein>
    <submittedName>
        <fullName evidence="2">Uncharacterized protein</fullName>
    </submittedName>
</protein>
<sequence>AKLELRHQNEVAAAPGLKEMKSPLETLHHLEWVAEQLDEQRVQMDQRHQDELRALEDSGPDGPQQKVPNLLADIMEPAFCEKVAMVCSGYLAHS</sequence>
<evidence type="ECO:0000313" key="2">
    <source>
        <dbReference type="EMBL" id="CAI4009322.1"/>
    </source>
</evidence>
<feature type="compositionally biased region" description="Basic and acidic residues" evidence="1">
    <location>
        <begin position="42"/>
        <end position="56"/>
    </location>
</feature>
<organism evidence="2">
    <name type="scientific">Cladocopium goreaui</name>
    <dbReference type="NCBI Taxonomy" id="2562237"/>
    <lineage>
        <taxon>Eukaryota</taxon>
        <taxon>Sar</taxon>
        <taxon>Alveolata</taxon>
        <taxon>Dinophyceae</taxon>
        <taxon>Suessiales</taxon>
        <taxon>Symbiodiniaceae</taxon>
        <taxon>Cladocopium</taxon>
    </lineage>
</organism>
<dbReference type="EMBL" id="CAMXCT030004495">
    <property type="protein sequence ID" value="CAL4796634.1"/>
    <property type="molecule type" value="Genomic_DNA"/>
</dbReference>
<evidence type="ECO:0000256" key="1">
    <source>
        <dbReference type="SAM" id="MobiDB-lite"/>
    </source>
</evidence>
<gene>
    <name evidence="2" type="ORF">C1SCF055_LOCUS34692</name>
</gene>
<feature type="non-terminal residue" evidence="2">
    <location>
        <position position="1"/>
    </location>
</feature>
<dbReference type="AlphaFoldDB" id="A0A9P1DGE1"/>
<reference evidence="3" key="2">
    <citation type="submission" date="2024-04" db="EMBL/GenBank/DDBJ databases">
        <authorList>
            <person name="Chen Y."/>
            <person name="Shah S."/>
            <person name="Dougan E. K."/>
            <person name="Thang M."/>
            <person name="Chan C."/>
        </authorList>
    </citation>
    <scope>NUCLEOTIDE SEQUENCE [LARGE SCALE GENOMIC DNA]</scope>
</reference>
<evidence type="ECO:0000313" key="4">
    <source>
        <dbReference type="Proteomes" id="UP001152797"/>
    </source>
</evidence>
<comment type="caution">
    <text evidence="2">The sequence shown here is derived from an EMBL/GenBank/DDBJ whole genome shotgun (WGS) entry which is preliminary data.</text>
</comment>
<accession>A0A9P1DGE1</accession>
<dbReference type="EMBL" id="CAMXCT020004495">
    <property type="protein sequence ID" value="CAL1162697.1"/>
    <property type="molecule type" value="Genomic_DNA"/>
</dbReference>